<accession>A0A5M6ZJ47</accession>
<gene>
    <name evidence="1" type="ORF">F1654_10470</name>
</gene>
<organism evidence="1 2">
    <name type="scientific">Alkalicaulis satelles</name>
    <dbReference type="NCBI Taxonomy" id="2609175"/>
    <lineage>
        <taxon>Bacteria</taxon>
        <taxon>Pseudomonadati</taxon>
        <taxon>Pseudomonadota</taxon>
        <taxon>Alphaproteobacteria</taxon>
        <taxon>Maricaulales</taxon>
        <taxon>Maricaulaceae</taxon>
        <taxon>Alkalicaulis</taxon>
    </lineage>
</organism>
<evidence type="ECO:0000313" key="2">
    <source>
        <dbReference type="Proteomes" id="UP000325122"/>
    </source>
</evidence>
<dbReference type="Gene3D" id="1.25.40.10">
    <property type="entry name" value="Tetratricopeptide repeat domain"/>
    <property type="match status" value="1"/>
</dbReference>
<proteinExistence type="predicted"/>
<sequence>MTPETILTFWFEETGPERWFASSAAFDAEIRRRFGPFCGSFRQTPSVTGHDWLGEARPALALVIALDQFPRNIWRGSNAAFTLDPLGLEAARAMLEAGQDLELTDQQRPFAYMPFMHSEALADQELCVSLCETRLPAGNSTLRHARAHRDVIARFGRFPYRNAALGRTDTPDEAAWLAAGGYRPGD</sequence>
<evidence type="ECO:0000313" key="1">
    <source>
        <dbReference type="EMBL" id="KAA5802251.1"/>
    </source>
</evidence>
<keyword evidence="2" id="KW-1185">Reference proteome</keyword>
<reference evidence="1 2" key="1">
    <citation type="submission" date="2019-09" db="EMBL/GenBank/DDBJ databases">
        <authorList>
            <person name="Kevbrin V."/>
            <person name="Grouzdev D.S."/>
        </authorList>
    </citation>
    <scope>NUCLEOTIDE SEQUENCE [LARGE SCALE GENOMIC DNA]</scope>
    <source>
        <strain evidence="1 2">G-192</strain>
    </source>
</reference>
<dbReference type="InterPro" id="IPR011990">
    <property type="entry name" value="TPR-like_helical_dom_sf"/>
</dbReference>
<dbReference type="Gene3D" id="1.20.58.320">
    <property type="entry name" value="TPR-like"/>
    <property type="match status" value="1"/>
</dbReference>
<dbReference type="AlphaFoldDB" id="A0A5M6ZJ47"/>
<dbReference type="SUPFAM" id="SSF48452">
    <property type="entry name" value="TPR-like"/>
    <property type="match status" value="1"/>
</dbReference>
<protein>
    <submittedName>
        <fullName evidence="1">DUF924 domain-containing protein</fullName>
    </submittedName>
</protein>
<dbReference type="InterPro" id="IPR010323">
    <property type="entry name" value="DUF924"/>
</dbReference>
<dbReference type="Pfam" id="PF06041">
    <property type="entry name" value="DUF924"/>
    <property type="match status" value="1"/>
</dbReference>
<dbReference type="RefSeq" id="WP_150023502.1">
    <property type="nucleotide sequence ID" value="NZ_VWOJ01000003.1"/>
</dbReference>
<dbReference type="EMBL" id="VWOJ01000003">
    <property type="protein sequence ID" value="KAA5802251.1"/>
    <property type="molecule type" value="Genomic_DNA"/>
</dbReference>
<comment type="caution">
    <text evidence="1">The sequence shown here is derived from an EMBL/GenBank/DDBJ whole genome shotgun (WGS) entry which is preliminary data.</text>
</comment>
<name>A0A5M6ZJ47_9PROT</name>
<dbReference type="Proteomes" id="UP000325122">
    <property type="component" value="Unassembled WGS sequence"/>
</dbReference>